<dbReference type="Proteomes" id="UP000005801">
    <property type="component" value="Unassembled WGS sequence"/>
</dbReference>
<organism evidence="1 2">
    <name type="scientific">Plesiocystis pacifica SIR-1</name>
    <dbReference type="NCBI Taxonomy" id="391625"/>
    <lineage>
        <taxon>Bacteria</taxon>
        <taxon>Pseudomonadati</taxon>
        <taxon>Myxococcota</taxon>
        <taxon>Polyangia</taxon>
        <taxon>Nannocystales</taxon>
        <taxon>Nannocystaceae</taxon>
        <taxon>Plesiocystis</taxon>
    </lineage>
</organism>
<reference evidence="1 2" key="1">
    <citation type="submission" date="2007-06" db="EMBL/GenBank/DDBJ databases">
        <authorList>
            <person name="Shimkets L."/>
            <person name="Ferriera S."/>
            <person name="Johnson J."/>
            <person name="Kravitz S."/>
            <person name="Beeson K."/>
            <person name="Sutton G."/>
            <person name="Rogers Y.-H."/>
            <person name="Friedman R."/>
            <person name="Frazier M."/>
            <person name="Venter J.C."/>
        </authorList>
    </citation>
    <scope>NUCLEOTIDE SEQUENCE [LARGE SCALE GENOMIC DNA]</scope>
    <source>
        <strain evidence="1 2">SIR-1</strain>
    </source>
</reference>
<name>A6G8N2_9BACT</name>
<gene>
    <name evidence="1" type="ORF">PPSIR1_38544</name>
</gene>
<dbReference type="EMBL" id="ABCS01000040">
    <property type="protein sequence ID" value="EDM77809.1"/>
    <property type="molecule type" value="Genomic_DNA"/>
</dbReference>
<dbReference type="AlphaFoldDB" id="A6G8N2"/>
<accession>A6G8N2</accession>
<protein>
    <submittedName>
        <fullName evidence="1">Uncharacterized protein</fullName>
    </submittedName>
</protein>
<evidence type="ECO:0000313" key="2">
    <source>
        <dbReference type="Proteomes" id="UP000005801"/>
    </source>
</evidence>
<keyword evidence="2" id="KW-1185">Reference proteome</keyword>
<proteinExistence type="predicted"/>
<sequence>MDRSMTGSICADSYRDFFAEAIDLIDLACEEFTPIP</sequence>
<evidence type="ECO:0000313" key="1">
    <source>
        <dbReference type="EMBL" id="EDM77809.1"/>
    </source>
</evidence>
<comment type="caution">
    <text evidence="1">The sequence shown here is derived from an EMBL/GenBank/DDBJ whole genome shotgun (WGS) entry which is preliminary data.</text>
</comment>
<dbReference type="STRING" id="391625.PPSIR1_38544"/>